<sequence length="334" mass="36376">MTSDHPQLHAFLARNGHAGVTPVPLPGDASARRYHRLPGAGLLVMEDPQDPVGFAAFIRLSTHLRALGLSAPEVLASDADNGLALIEDFGITTYGRLLDEGADETALYALAVDALAHLHGAADATQVAAPVYSRDMLLDELQIFSDWFVPALRPDLSPAAFDGPWRALWAKALAALEGQPPALVLRDFHIDNLMLLEDREGIARCGLLDFQDAVLGPPEYDLVSLLQDARRDLAPGLEASMLEQYCAAVRAEGDDRKGLLHRYHLLGAQRHTRIAGLFPRLNRRDGKAGYLRFMPRVMGQMQTALRDAGLSEIEAYLDTTLPGWRAAGPRLANT</sequence>
<proteinExistence type="predicted"/>
<dbReference type="Proteomes" id="UP000181897">
    <property type="component" value="Chromosome"/>
</dbReference>
<dbReference type="Gene3D" id="3.90.1200.10">
    <property type="match status" value="1"/>
</dbReference>
<evidence type="ECO:0000259" key="1">
    <source>
        <dbReference type="Pfam" id="PF01636"/>
    </source>
</evidence>
<accession>A0A1J0WIH5</accession>
<dbReference type="GO" id="GO:0016740">
    <property type="term" value="F:transferase activity"/>
    <property type="evidence" value="ECO:0007669"/>
    <property type="project" value="UniProtKB-KW"/>
</dbReference>
<dbReference type="EMBL" id="CP018076">
    <property type="protein sequence ID" value="APE44121.1"/>
    <property type="molecule type" value="Genomic_DNA"/>
</dbReference>
<gene>
    <name evidence="2" type="ORF">BOO69_12440</name>
</gene>
<organism evidence="2 3">
    <name type="scientific">Sulfitobacter alexandrii</name>
    <dbReference type="NCBI Taxonomy" id="1917485"/>
    <lineage>
        <taxon>Bacteria</taxon>
        <taxon>Pseudomonadati</taxon>
        <taxon>Pseudomonadota</taxon>
        <taxon>Alphaproteobacteria</taxon>
        <taxon>Rhodobacterales</taxon>
        <taxon>Roseobacteraceae</taxon>
        <taxon>Sulfitobacter</taxon>
    </lineage>
</organism>
<keyword evidence="2" id="KW-0808">Transferase</keyword>
<evidence type="ECO:0000313" key="3">
    <source>
        <dbReference type="Proteomes" id="UP000181897"/>
    </source>
</evidence>
<protein>
    <submittedName>
        <fullName evidence="2">Aminoglycoside phosphotransferase</fullName>
    </submittedName>
</protein>
<dbReference type="Pfam" id="PF01636">
    <property type="entry name" value="APH"/>
    <property type="match status" value="1"/>
</dbReference>
<dbReference type="STRING" id="1917485.BOO69_12440"/>
<dbReference type="SUPFAM" id="SSF56112">
    <property type="entry name" value="Protein kinase-like (PK-like)"/>
    <property type="match status" value="1"/>
</dbReference>
<dbReference type="Gene3D" id="3.30.200.20">
    <property type="entry name" value="Phosphorylase Kinase, domain 1"/>
    <property type="match status" value="1"/>
</dbReference>
<dbReference type="InterPro" id="IPR011009">
    <property type="entry name" value="Kinase-like_dom_sf"/>
</dbReference>
<reference evidence="2 3" key="1">
    <citation type="submission" date="2016-11" db="EMBL/GenBank/DDBJ databases">
        <title>Complete genome sequence of Sulfitobacter sp. AM1-D1, a toxic bacteria associated with marine dinoflagellate Alexandrium minutum in East China Sea.</title>
        <authorList>
            <person name="Yang Q."/>
            <person name="Zhang X."/>
            <person name="Tian X."/>
        </authorList>
    </citation>
    <scope>NUCLEOTIDE SEQUENCE [LARGE SCALE GENOMIC DNA]</scope>
    <source>
        <strain evidence="2 3">AM1-D1</strain>
    </source>
</reference>
<feature type="domain" description="Aminoglycoside phosphotransferase" evidence="1">
    <location>
        <begin position="24"/>
        <end position="250"/>
    </location>
</feature>
<dbReference type="InterPro" id="IPR002575">
    <property type="entry name" value="Aminoglycoside_PTrfase"/>
</dbReference>
<dbReference type="KEGG" id="suam:BOO69_12440"/>
<evidence type="ECO:0000313" key="2">
    <source>
        <dbReference type="EMBL" id="APE44121.1"/>
    </source>
</evidence>
<dbReference type="OrthoDB" id="9809275at2"/>
<keyword evidence="3" id="KW-1185">Reference proteome</keyword>
<name>A0A1J0WIH5_9RHOB</name>
<dbReference type="AlphaFoldDB" id="A0A1J0WIH5"/>
<dbReference type="RefSeq" id="WP_071972460.1">
    <property type="nucleotide sequence ID" value="NZ_CP018076.1"/>
</dbReference>